<evidence type="ECO:0000256" key="5">
    <source>
        <dbReference type="ARBA" id="ARBA00022989"/>
    </source>
</evidence>
<keyword evidence="5 7" id="KW-1133">Transmembrane helix</keyword>
<evidence type="ECO:0000259" key="8">
    <source>
        <dbReference type="PROSITE" id="PS50939"/>
    </source>
</evidence>
<keyword evidence="4" id="KW-0249">Electron transport</keyword>
<feature type="transmembrane region" description="Helical" evidence="7">
    <location>
        <begin position="176"/>
        <end position="201"/>
    </location>
</feature>
<evidence type="ECO:0000256" key="2">
    <source>
        <dbReference type="ARBA" id="ARBA00022448"/>
    </source>
</evidence>
<gene>
    <name evidence="9" type="ORF">CPELLU_LOCUS15721</name>
</gene>
<feature type="transmembrane region" description="Helical" evidence="7">
    <location>
        <begin position="284"/>
        <end position="306"/>
    </location>
</feature>
<reference evidence="9" key="1">
    <citation type="submission" date="2021-06" db="EMBL/GenBank/DDBJ databases">
        <authorList>
            <person name="Kallberg Y."/>
            <person name="Tangrot J."/>
            <person name="Rosling A."/>
        </authorList>
    </citation>
    <scope>NUCLEOTIDE SEQUENCE</scope>
    <source>
        <strain evidence="9">FL966</strain>
    </source>
</reference>
<dbReference type="SUPFAM" id="SSF49344">
    <property type="entry name" value="CBD9-like"/>
    <property type="match status" value="1"/>
</dbReference>
<protein>
    <submittedName>
        <fullName evidence="9">10494_t:CDS:1</fullName>
    </submittedName>
</protein>
<evidence type="ECO:0000256" key="1">
    <source>
        <dbReference type="ARBA" id="ARBA00004370"/>
    </source>
</evidence>
<dbReference type="InterPro" id="IPR006593">
    <property type="entry name" value="Cyt_b561/ferric_Rdtase_TM"/>
</dbReference>
<keyword evidence="6 7" id="KW-0472">Membrane</keyword>
<dbReference type="PANTHER" id="PTHR47797">
    <property type="entry name" value="DEHYDROGENASE, PUTATIVE (AFU_ORTHOLOGUE AFUA_8G05805)-RELATED"/>
    <property type="match status" value="1"/>
</dbReference>
<dbReference type="EMBL" id="CAJVQA010021371">
    <property type="protein sequence ID" value="CAG8768530.1"/>
    <property type="molecule type" value="Genomic_DNA"/>
</dbReference>
<dbReference type="SMART" id="SM00665">
    <property type="entry name" value="B561"/>
    <property type="match status" value="1"/>
</dbReference>
<dbReference type="Gene3D" id="2.60.40.1210">
    <property type="entry name" value="Cellobiose dehydrogenase, cytochrome domain"/>
    <property type="match status" value="1"/>
</dbReference>
<evidence type="ECO:0000256" key="4">
    <source>
        <dbReference type="ARBA" id="ARBA00022982"/>
    </source>
</evidence>
<proteinExistence type="predicted"/>
<dbReference type="Pfam" id="PF16010">
    <property type="entry name" value="CDH-cyt"/>
    <property type="match status" value="1"/>
</dbReference>
<dbReference type="AlphaFoldDB" id="A0A9N9J9D3"/>
<evidence type="ECO:0000256" key="7">
    <source>
        <dbReference type="SAM" id="Phobius"/>
    </source>
</evidence>
<feature type="transmembrane region" description="Helical" evidence="7">
    <location>
        <begin position="245"/>
        <end position="263"/>
    </location>
</feature>
<keyword evidence="3 7" id="KW-0812">Transmembrane</keyword>
<keyword evidence="2" id="KW-0813">Transport</keyword>
<evidence type="ECO:0000313" key="10">
    <source>
        <dbReference type="Proteomes" id="UP000789759"/>
    </source>
</evidence>
<sequence length="350" mass="39484">TIGQTSYCSSYADYCFNITLPDKNLPDDQKWVEFRLESQSTAGWLGIGIGEGMSGYLIATWLNNDGTITLSQRSGGMPNEPKATNYQNDLQLVPNKTSGISNDRLVIYFRRLQKVRDSVINEAQTFAWAYGTTRPSGKDPNSTLTKHIYRDNAFLNLANMGVESSSGTLSTYDKLVISHAIIMFMAWMVLLPAAVFVARFARILSFWINLHRGIQVFLVVPFVISGNAVAYIAAGGYQASDPHKILGLILFICLFVQLTVGVFHHEMYDPCRNYTPWWTHLHRWLGRAIVVLAIFQVPLGLSLYGAPMSMFYIYYAYVSVTLIIFTILSVNLYRANSKGDNRDEFKRMDD</sequence>
<dbReference type="PROSITE" id="PS50939">
    <property type="entry name" value="CYTOCHROME_B561"/>
    <property type="match status" value="1"/>
</dbReference>
<organism evidence="9 10">
    <name type="scientific">Cetraspora pellucida</name>
    <dbReference type="NCBI Taxonomy" id="1433469"/>
    <lineage>
        <taxon>Eukaryota</taxon>
        <taxon>Fungi</taxon>
        <taxon>Fungi incertae sedis</taxon>
        <taxon>Mucoromycota</taxon>
        <taxon>Glomeromycotina</taxon>
        <taxon>Glomeromycetes</taxon>
        <taxon>Diversisporales</taxon>
        <taxon>Gigasporaceae</taxon>
        <taxon>Cetraspora</taxon>
    </lineage>
</organism>
<accession>A0A9N9J9D3</accession>
<feature type="transmembrane region" description="Helical" evidence="7">
    <location>
        <begin position="312"/>
        <end position="333"/>
    </location>
</feature>
<comment type="subcellular location">
    <subcellularLocation>
        <location evidence="1">Membrane</location>
    </subcellularLocation>
</comment>
<dbReference type="CDD" id="cd08760">
    <property type="entry name" value="Cyt_b561_FRRS1_like"/>
    <property type="match status" value="1"/>
</dbReference>
<name>A0A9N9J9D3_9GLOM</name>
<evidence type="ECO:0000256" key="6">
    <source>
        <dbReference type="ARBA" id="ARBA00023136"/>
    </source>
</evidence>
<dbReference type="Proteomes" id="UP000789759">
    <property type="component" value="Unassembled WGS sequence"/>
</dbReference>
<dbReference type="GO" id="GO:0016020">
    <property type="term" value="C:membrane"/>
    <property type="evidence" value="ECO:0007669"/>
    <property type="project" value="UniProtKB-SubCell"/>
</dbReference>
<feature type="domain" description="Cytochrome b561" evidence="8">
    <location>
        <begin position="145"/>
        <end position="334"/>
    </location>
</feature>
<dbReference type="PANTHER" id="PTHR47797:SF3">
    <property type="entry name" value="CYTOCHROME B561 DOMAIN-CONTAINING PROTEIN"/>
    <property type="match status" value="1"/>
</dbReference>
<evidence type="ECO:0000313" key="9">
    <source>
        <dbReference type="EMBL" id="CAG8768530.1"/>
    </source>
</evidence>
<feature type="transmembrane region" description="Helical" evidence="7">
    <location>
        <begin position="213"/>
        <end position="233"/>
    </location>
</feature>
<dbReference type="InterPro" id="IPR015920">
    <property type="entry name" value="Cellobiose_DH-like_cyt"/>
</dbReference>
<keyword evidence="10" id="KW-1185">Reference proteome</keyword>
<evidence type="ECO:0000256" key="3">
    <source>
        <dbReference type="ARBA" id="ARBA00022692"/>
    </source>
</evidence>
<comment type="caution">
    <text evidence="9">The sequence shown here is derived from an EMBL/GenBank/DDBJ whole genome shotgun (WGS) entry which is preliminary data.</text>
</comment>
<dbReference type="CDD" id="cd09630">
    <property type="entry name" value="CDH_like_cytochrome"/>
    <property type="match status" value="1"/>
</dbReference>
<feature type="non-terminal residue" evidence="9">
    <location>
        <position position="1"/>
    </location>
</feature>
<dbReference type="OrthoDB" id="19261at2759"/>